<organism evidence="2 3">
    <name type="scientific">Paenibacillus hemerocallicola</name>
    <dbReference type="NCBI Taxonomy" id="1172614"/>
    <lineage>
        <taxon>Bacteria</taxon>
        <taxon>Bacillati</taxon>
        <taxon>Bacillota</taxon>
        <taxon>Bacilli</taxon>
        <taxon>Bacillales</taxon>
        <taxon>Paenibacillaceae</taxon>
        <taxon>Paenibacillus</taxon>
    </lineage>
</organism>
<keyword evidence="3" id="KW-1185">Reference proteome</keyword>
<dbReference type="OrthoDB" id="2475185at2"/>
<sequence length="332" mass="36585">MHRWLLAVTALVLGIGFMAVRASESAALQQKMETHSLPSAAAPAELPLSTPSSGIGTDNGDNSGASFDSQIEAWIGSLSARDEFRSWLGAKWSRYPLGPGMHGWLILLHKEGKEIGYLVVGSTEDGKLKLTEYGAGDSPLFSLNTLYRTLVQLELIRTDTDPIVYLQSSPVPPDRLYFSPLHAVWKVKRESEWIYIDAKTGELLPLSDQSFLSLQPYDPAAALPNPLPRMERSLLLSPFDPFDNTFWIDGKPLSLTSASELLASVGPERQPVTFTANLYGKTVLVPLAVTGYHDWGGNLPYVRLEHEGERYIPFDVLAQYGSFYQRRAGGST</sequence>
<name>A0A5C4TA89_9BACL</name>
<feature type="compositionally biased region" description="Low complexity" evidence="1">
    <location>
        <begin position="38"/>
        <end position="53"/>
    </location>
</feature>
<proteinExistence type="predicted"/>
<dbReference type="Proteomes" id="UP000307943">
    <property type="component" value="Unassembled WGS sequence"/>
</dbReference>
<feature type="region of interest" description="Disordered" evidence="1">
    <location>
        <begin position="38"/>
        <end position="62"/>
    </location>
</feature>
<evidence type="ECO:0000256" key="1">
    <source>
        <dbReference type="SAM" id="MobiDB-lite"/>
    </source>
</evidence>
<gene>
    <name evidence="2" type="ORF">FE784_16075</name>
</gene>
<comment type="caution">
    <text evidence="2">The sequence shown here is derived from an EMBL/GenBank/DDBJ whole genome shotgun (WGS) entry which is preliminary data.</text>
</comment>
<dbReference type="RefSeq" id="WP_139603235.1">
    <property type="nucleotide sequence ID" value="NZ_VDCQ01000020.1"/>
</dbReference>
<evidence type="ECO:0000313" key="2">
    <source>
        <dbReference type="EMBL" id="TNJ65329.1"/>
    </source>
</evidence>
<dbReference type="EMBL" id="VDCQ01000020">
    <property type="protein sequence ID" value="TNJ65329.1"/>
    <property type="molecule type" value="Genomic_DNA"/>
</dbReference>
<reference evidence="2 3" key="1">
    <citation type="submission" date="2019-05" db="EMBL/GenBank/DDBJ databases">
        <title>We sequenced the genome of Paenibacillus hemerocallicola KCTC 33185 for further insight into its adaptation and study the phylogeny of Paenibacillus.</title>
        <authorList>
            <person name="Narsing Rao M.P."/>
        </authorList>
    </citation>
    <scope>NUCLEOTIDE SEQUENCE [LARGE SCALE GENOMIC DNA]</scope>
    <source>
        <strain evidence="2 3">KCTC 33185</strain>
    </source>
</reference>
<protein>
    <submittedName>
        <fullName evidence="2">Uncharacterized protein</fullName>
    </submittedName>
</protein>
<evidence type="ECO:0000313" key="3">
    <source>
        <dbReference type="Proteomes" id="UP000307943"/>
    </source>
</evidence>
<accession>A0A5C4TA89</accession>
<dbReference type="AlphaFoldDB" id="A0A5C4TA89"/>